<dbReference type="PANTHER" id="PTHR43252">
    <property type="entry name" value="TRANSCRIPTIONAL REGULATOR YQJI"/>
    <property type="match status" value="1"/>
</dbReference>
<reference evidence="2" key="1">
    <citation type="submission" date="2022-10" db="EMBL/GenBank/DDBJ databases">
        <title>The complete genomes of actinobacterial strains from the NBC collection.</title>
        <authorList>
            <person name="Joergensen T.S."/>
            <person name="Alvarez Arevalo M."/>
            <person name="Sterndorff E.B."/>
            <person name="Faurdal D."/>
            <person name="Vuksanovic O."/>
            <person name="Mourched A.-S."/>
            <person name="Charusanti P."/>
            <person name="Shaw S."/>
            <person name="Blin K."/>
            <person name="Weber T."/>
        </authorList>
    </citation>
    <scope>NUCLEOTIDE SEQUENCE</scope>
    <source>
        <strain evidence="2">NBC_01482</strain>
    </source>
</reference>
<dbReference type="InterPro" id="IPR036390">
    <property type="entry name" value="WH_DNA-bd_sf"/>
</dbReference>
<dbReference type="RefSeq" id="WP_329407942.1">
    <property type="nucleotide sequence ID" value="NZ_CP109441.1"/>
</dbReference>
<proteinExistence type="predicted"/>
<evidence type="ECO:0000313" key="3">
    <source>
        <dbReference type="Proteomes" id="UP001432062"/>
    </source>
</evidence>
<dbReference type="InterPro" id="IPR005149">
    <property type="entry name" value="Tscrpt_reg_PadR_N"/>
</dbReference>
<name>A0ABZ1YNI7_9NOCA</name>
<evidence type="ECO:0000313" key="2">
    <source>
        <dbReference type="EMBL" id="WUV44814.1"/>
    </source>
</evidence>
<keyword evidence="3" id="KW-1185">Reference proteome</keyword>
<protein>
    <submittedName>
        <fullName evidence="2">PadR family transcriptional regulator</fullName>
    </submittedName>
</protein>
<dbReference type="Gene3D" id="1.10.10.10">
    <property type="entry name" value="Winged helix-like DNA-binding domain superfamily/Winged helix DNA-binding domain"/>
    <property type="match status" value="1"/>
</dbReference>
<gene>
    <name evidence="2" type="ORF">OG563_37640</name>
</gene>
<dbReference type="Proteomes" id="UP001432062">
    <property type="component" value="Chromosome"/>
</dbReference>
<sequence>MSLRYALLALFTGREMTGYELYKQYLGSTEFVWHASSSQIYPELRQMEAEGLIVGEQIPWRDRGRKTLYSITPAGTESFRAWMNAPLPYGEFRDAHHLKAAYFEWADRDAARAQLTSHLAHYATLLERWSRLIEALKTGIDSPVQPRLDRMPASDAATIVRFKVFAYEGLLRRAEGEIAWAQAGLALLDELRPPESGVTTKSR</sequence>
<dbReference type="SUPFAM" id="SSF46785">
    <property type="entry name" value="Winged helix' DNA-binding domain"/>
    <property type="match status" value="1"/>
</dbReference>
<dbReference type="InterPro" id="IPR036388">
    <property type="entry name" value="WH-like_DNA-bd_sf"/>
</dbReference>
<accession>A0ABZ1YNI7</accession>
<dbReference type="EMBL" id="CP109441">
    <property type="protein sequence ID" value="WUV44814.1"/>
    <property type="molecule type" value="Genomic_DNA"/>
</dbReference>
<feature type="domain" description="Transcription regulator PadR N-terminal" evidence="1">
    <location>
        <begin position="7"/>
        <end position="80"/>
    </location>
</feature>
<evidence type="ECO:0000259" key="1">
    <source>
        <dbReference type="Pfam" id="PF03551"/>
    </source>
</evidence>
<dbReference type="Pfam" id="PF03551">
    <property type="entry name" value="PadR"/>
    <property type="match status" value="1"/>
</dbReference>
<organism evidence="2 3">
    <name type="scientific">Nocardia vinacea</name>
    <dbReference type="NCBI Taxonomy" id="96468"/>
    <lineage>
        <taxon>Bacteria</taxon>
        <taxon>Bacillati</taxon>
        <taxon>Actinomycetota</taxon>
        <taxon>Actinomycetes</taxon>
        <taxon>Mycobacteriales</taxon>
        <taxon>Nocardiaceae</taxon>
        <taxon>Nocardia</taxon>
    </lineage>
</organism>
<dbReference type="PANTHER" id="PTHR43252:SF4">
    <property type="entry name" value="TRANSCRIPTIONAL REGULATORY PROTEIN"/>
    <property type="match status" value="1"/>
</dbReference>